<feature type="transmembrane region" description="Helical" evidence="1">
    <location>
        <begin position="52"/>
        <end position="70"/>
    </location>
</feature>
<evidence type="ECO:0000313" key="2">
    <source>
        <dbReference type="EMBL" id="EAR21406.1"/>
    </source>
</evidence>
<dbReference type="InterPro" id="IPR052948">
    <property type="entry name" value="Low_temp-induced_all0457"/>
</dbReference>
<dbReference type="STRING" id="314278.NB231_13466"/>
<accession>A4BSE6</accession>
<reference evidence="2 3" key="1">
    <citation type="submission" date="2006-02" db="EMBL/GenBank/DDBJ databases">
        <authorList>
            <person name="Waterbury J."/>
            <person name="Ferriera S."/>
            <person name="Johnson J."/>
            <person name="Kravitz S."/>
            <person name="Halpern A."/>
            <person name="Remington K."/>
            <person name="Beeson K."/>
            <person name="Tran B."/>
            <person name="Rogers Y.-H."/>
            <person name="Friedman R."/>
            <person name="Venter J.C."/>
        </authorList>
    </citation>
    <scope>NUCLEOTIDE SEQUENCE [LARGE SCALE GENOMIC DNA]</scope>
    <source>
        <strain evidence="2 3">Nb-231</strain>
    </source>
</reference>
<keyword evidence="1" id="KW-0812">Transmembrane</keyword>
<proteinExistence type="predicted"/>
<name>A4BSE6_9GAMM</name>
<evidence type="ECO:0008006" key="4">
    <source>
        <dbReference type="Google" id="ProtNLM"/>
    </source>
</evidence>
<dbReference type="PANTHER" id="PTHR36109:SF2">
    <property type="entry name" value="MEMBRANE PROTEIN"/>
    <property type="match status" value="1"/>
</dbReference>
<feature type="transmembrane region" description="Helical" evidence="1">
    <location>
        <begin position="76"/>
        <end position="104"/>
    </location>
</feature>
<dbReference type="EMBL" id="AAOF01000009">
    <property type="protein sequence ID" value="EAR21406.1"/>
    <property type="molecule type" value="Genomic_DNA"/>
</dbReference>
<dbReference type="eggNOG" id="ENOG50303WG">
    <property type="taxonomic scope" value="Bacteria"/>
</dbReference>
<comment type="caution">
    <text evidence="2">The sequence shown here is derived from an EMBL/GenBank/DDBJ whole genome shotgun (WGS) entry which is preliminary data.</text>
</comment>
<evidence type="ECO:0000313" key="3">
    <source>
        <dbReference type="Proteomes" id="UP000003374"/>
    </source>
</evidence>
<gene>
    <name evidence="2" type="ORF">NB231_13466</name>
</gene>
<protein>
    <recommendedName>
        <fullName evidence="4">Transmembrane protein</fullName>
    </recommendedName>
</protein>
<sequence>METTRSVVHELLLNHVEERHIHVVAREGVPLEDLPKATEWQKSDLIPAAEKGLTAGGLTGALAGLVAVTVPPAGLVIGGGAVLALTVAGAGFGAWVSGMIGIGMANSRLEKFQKAVDAGEVLMMVDVAKRRVDEIEQLIRNHHDDVDIEGVEPNIPNFP</sequence>
<dbReference type="PANTHER" id="PTHR36109">
    <property type="entry name" value="MEMBRANE PROTEIN-RELATED"/>
    <property type="match status" value="1"/>
</dbReference>
<dbReference type="HOGENOM" id="CLU_118626_1_0_6"/>
<keyword evidence="3" id="KW-1185">Reference proteome</keyword>
<organism evidence="2 3">
    <name type="scientific">Nitrococcus mobilis Nb-231</name>
    <dbReference type="NCBI Taxonomy" id="314278"/>
    <lineage>
        <taxon>Bacteria</taxon>
        <taxon>Pseudomonadati</taxon>
        <taxon>Pseudomonadota</taxon>
        <taxon>Gammaproteobacteria</taxon>
        <taxon>Chromatiales</taxon>
        <taxon>Ectothiorhodospiraceae</taxon>
        <taxon>Nitrococcus</taxon>
    </lineage>
</organism>
<keyword evidence="1" id="KW-1133">Transmembrane helix</keyword>
<evidence type="ECO:0000256" key="1">
    <source>
        <dbReference type="SAM" id="Phobius"/>
    </source>
</evidence>
<dbReference type="Proteomes" id="UP000003374">
    <property type="component" value="Unassembled WGS sequence"/>
</dbReference>
<keyword evidence="1" id="KW-0472">Membrane</keyword>
<dbReference type="AlphaFoldDB" id="A4BSE6"/>